<keyword evidence="1 4" id="KW-0533">Nickel</keyword>
<evidence type="ECO:0000256" key="2">
    <source>
        <dbReference type="ARBA" id="ARBA00022723"/>
    </source>
</evidence>
<name>A0AAU7KDU3_9GAMM</name>
<sequence length="113" mass="12168">MHELSLCQSIVELIEEQASVQAFEKVTRVCLEIGALSCVEPEALAFGFDLSTRGSVAEGATLDIVNIPATAWCFGCNRTVDIAQRGDDCPLCSSARLHVTGGEELRVKELEVV</sequence>
<dbReference type="Gene3D" id="3.30.2320.80">
    <property type="match status" value="1"/>
</dbReference>
<comment type="similarity">
    <text evidence="4">Belongs to the HypA/HybF family.</text>
</comment>
<dbReference type="Pfam" id="PF01155">
    <property type="entry name" value="HypA"/>
    <property type="match status" value="1"/>
</dbReference>
<dbReference type="HAMAP" id="MF_00213">
    <property type="entry name" value="HypA_HybF"/>
    <property type="match status" value="1"/>
</dbReference>
<dbReference type="PANTHER" id="PTHR34535:SF3">
    <property type="entry name" value="HYDROGENASE MATURATION FACTOR HYPA"/>
    <property type="match status" value="1"/>
</dbReference>
<feature type="binding site" evidence="4">
    <location>
        <position position="73"/>
    </location>
    <ligand>
        <name>Zn(2+)</name>
        <dbReference type="ChEBI" id="CHEBI:29105"/>
    </ligand>
</feature>
<dbReference type="FunFam" id="3.30.2320.80:FF:000001">
    <property type="entry name" value="Hydrogenase maturation factor HypA"/>
    <property type="match status" value="1"/>
</dbReference>
<dbReference type="PANTHER" id="PTHR34535">
    <property type="entry name" value="HYDROGENASE MATURATION FACTOR HYPA"/>
    <property type="match status" value="1"/>
</dbReference>
<comment type="function">
    <text evidence="4">Involved in the maturation of [NiFe] hydrogenases. Required for nickel insertion into the metal center of the hydrogenase.</text>
</comment>
<evidence type="ECO:0000256" key="3">
    <source>
        <dbReference type="ARBA" id="ARBA00022833"/>
    </source>
</evidence>
<gene>
    <name evidence="4 5" type="primary">hypA</name>
    <name evidence="5" type="ORF">NFG58_13205</name>
</gene>
<dbReference type="NCBIfam" id="TIGR00100">
    <property type="entry name" value="hypA"/>
    <property type="match status" value="1"/>
</dbReference>
<evidence type="ECO:0000256" key="4">
    <source>
        <dbReference type="HAMAP-Rule" id="MF_00213"/>
    </source>
</evidence>
<feature type="binding site" evidence="4">
    <location>
        <position position="92"/>
    </location>
    <ligand>
        <name>Zn(2+)</name>
        <dbReference type="ChEBI" id="CHEBI:29105"/>
    </ligand>
</feature>
<dbReference type="PIRSF" id="PIRSF004761">
    <property type="entry name" value="Hydrgn_mat_HypA"/>
    <property type="match status" value="1"/>
</dbReference>
<reference evidence="5" key="1">
    <citation type="submission" date="2022-06" db="EMBL/GenBank/DDBJ databases">
        <title>A novel DMS-producing enzyme.</title>
        <authorList>
            <person name="Zhang Y."/>
        </authorList>
    </citation>
    <scope>NUCLEOTIDE SEQUENCE</scope>
    <source>
        <strain evidence="5">RT37</strain>
    </source>
</reference>
<feature type="binding site" evidence="4">
    <location>
        <position position="2"/>
    </location>
    <ligand>
        <name>Ni(2+)</name>
        <dbReference type="ChEBI" id="CHEBI:49786"/>
    </ligand>
</feature>
<dbReference type="RefSeq" id="WP_108132930.1">
    <property type="nucleotide sequence ID" value="NZ_CP098827.1"/>
</dbReference>
<accession>A0AAU7KDU3</accession>
<dbReference type="NCBIfam" id="NF009046">
    <property type="entry name" value="PRK12380.1"/>
    <property type="match status" value="1"/>
</dbReference>
<dbReference type="GO" id="GO:0016151">
    <property type="term" value="F:nickel cation binding"/>
    <property type="evidence" value="ECO:0007669"/>
    <property type="project" value="UniProtKB-UniRule"/>
</dbReference>
<feature type="binding site" evidence="4">
    <location>
        <position position="76"/>
    </location>
    <ligand>
        <name>Zn(2+)</name>
        <dbReference type="ChEBI" id="CHEBI:29105"/>
    </ligand>
</feature>
<keyword evidence="3 4" id="KW-0862">Zinc</keyword>
<dbReference type="EMBL" id="CP098827">
    <property type="protein sequence ID" value="XBO69584.1"/>
    <property type="molecule type" value="Genomic_DNA"/>
</dbReference>
<dbReference type="AlphaFoldDB" id="A0AAU7KDU3"/>
<dbReference type="InterPro" id="IPR000688">
    <property type="entry name" value="HypA/HybF"/>
</dbReference>
<dbReference type="GO" id="GO:0016530">
    <property type="term" value="F:metallochaperone activity"/>
    <property type="evidence" value="ECO:0007669"/>
    <property type="project" value="UniProtKB-ARBA"/>
</dbReference>
<dbReference type="GO" id="GO:0051604">
    <property type="term" value="P:protein maturation"/>
    <property type="evidence" value="ECO:0007669"/>
    <property type="project" value="InterPro"/>
</dbReference>
<feature type="binding site" evidence="4">
    <location>
        <position position="89"/>
    </location>
    <ligand>
        <name>Zn(2+)</name>
        <dbReference type="ChEBI" id="CHEBI:29105"/>
    </ligand>
</feature>
<keyword evidence="2 4" id="KW-0479">Metal-binding</keyword>
<evidence type="ECO:0000256" key="1">
    <source>
        <dbReference type="ARBA" id="ARBA00022596"/>
    </source>
</evidence>
<proteinExistence type="inferred from homology"/>
<evidence type="ECO:0000313" key="5">
    <source>
        <dbReference type="EMBL" id="XBO69584.1"/>
    </source>
</evidence>
<organism evidence="5">
    <name type="scientific">Halomonas sp. RT37</name>
    <dbReference type="NCBI Taxonomy" id="2950872"/>
    <lineage>
        <taxon>Bacteria</taxon>
        <taxon>Pseudomonadati</taxon>
        <taxon>Pseudomonadota</taxon>
        <taxon>Gammaproteobacteria</taxon>
        <taxon>Oceanospirillales</taxon>
        <taxon>Halomonadaceae</taxon>
        <taxon>Halomonas</taxon>
    </lineage>
</organism>
<protein>
    <recommendedName>
        <fullName evidence="4">Hydrogenase maturation factor HypA</fullName>
    </recommendedName>
</protein>
<dbReference type="GO" id="GO:0008270">
    <property type="term" value="F:zinc ion binding"/>
    <property type="evidence" value="ECO:0007669"/>
    <property type="project" value="UniProtKB-UniRule"/>
</dbReference>